<dbReference type="SMART" id="SM00899">
    <property type="entry name" value="FeoA"/>
    <property type="match status" value="1"/>
</dbReference>
<evidence type="ECO:0000256" key="1">
    <source>
        <dbReference type="ARBA" id="ARBA00023004"/>
    </source>
</evidence>
<sequence>MTMTLGELEVGDTGRISGYAGGGGYRRQLLAMGLTPGINLKVVRRAPMGDPVELEVRGFSLSLRRNEAQCVLVEKKESCCDTGNCCGSR</sequence>
<keyword evidence="4" id="KW-1185">Reference proteome</keyword>
<evidence type="ECO:0000259" key="2">
    <source>
        <dbReference type="SMART" id="SM00899"/>
    </source>
</evidence>
<evidence type="ECO:0000313" key="4">
    <source>
        <dbReference type="Proteomes" id="UP001203338"/>
    </source>
</evidence>
<dbReference type="EMBL" id="JAMFLX010000035">
    <property type="protein sequence ID" value="MCL6271877.1"/>
    <property type="molecule type" value="Genomic_DNA"/>
</dbReference>
<organism evidence="3 4">
    <name type="scientific">Parendozoicomonas callyspongiae</name>
    <dbReference type="NCBI Taxonomy" id="2942213"/>
    <lineage>
        <taxon>Bacteria</taxon>
        <taxon>Pseudomonadati</taxon>
        <taxon>Pseudomonadota</taxon>
        <taxon>Gammaproteobacteria</taxon>
        <taxon>Oceanospirillales</taxon>
        <taxon>Endozoicomonadaceae</taxon>
        <taxon>Parendozoicomonas</taxon>
    </lineage>
</organism>
<dbReference type="InterPro" id="IPR008988">
    <property type="entry name" value="Transcriptional_repressor_C"/>
</dbReference>
<protein>
    <submittedName>
        <fullName evidence="3">Ferrous iron transport protein A</fullName>
    </submittedName>
</protein>
<keyword evidence="1" id="KW-0408">Iron</keyword>
<comment type="caution">
    <text evidence="3">The sequence shown here is derived from an EMBL/GenBank/DDBJ whole genome shotgun (WGS) entry which is preliminary data.</text>
</comment>
<reference evidence="3 4" key="1">
    <citation type="submission" date="2022-05" db="EMBL/GenBank/DDBJ databases">
        <authorList>
            <person name="Park J.-S."/>
        </authorList>
    </citation>
    <scope>NUCLEOTIDE SEQUENCE [LARGE SCALE GENOMIC DNA]</scope>
    <source>
        <strain evidence="3 4">2012CJ34-2</strain>
    </source>
</reference>
<dbReference type="Pfam" id="PF04023">
    <property type="entry name" value="FeoA"/>
    <property type="match status" value="1"/>
</dbReference>
<dbReference type="InterPro" id="IPR007167">
    <property type="entry name" value="Fe-transptr_FeoA-like"/>
</dbReference>
<name>A0ABT0PKF9_9GAMM</name>
<dbReference type="InterPro" id="IPR038157">
    <property type="entry name" value="FeoA_core_dom"/>
</dbReference>
<dbReference type="Proteomes" id="UP001203338">
    <property type="component" value="Unassembled WGS sequence"/>
</dbReference>
<gene>
    <name evidence="3" type="ORF">M3P05_18320</name>
</gene>
<dbReference type="SUPFAM" id="SSF50037">
    <property type="entry name" value="C-terminal domain of transcriptional repressors"/>
    <property type="match status" value="1"/>
</dbReference>
<dbReference type="PANTHER" id="PTHR42954:SF2">
    <property type="entry name" value="FE(2+) TRANSPORT PROTEIN A"/>
    <property type="match status" value="1"/>
</dbReference>
<feature type="domain" description="Ferrous iron transporter FeoA-like" evidence="2">
    <location>
        <begin position="3"/>
        <end position="75"/>
    </location>
</feature>
<proteinExistence type="predicted"/>
<dbReference type="PANTHER" id="PTHR42954">
    <property type="entry name" value="FE(2+) TRANSPORT PROTEIN A"/>
    <property type="match status" value="1"/>
</dbReference>
<evidence type="ECO:0000313" key="3">
    <source>
        <dbReference type="EMBL" id="MCL6271877.1"/>
    </source>
</evidence>
<dbReference type="InterPro" id="IPR052713">
    <property type="entry name" value="FeoA"/>
</dbReference>
<accession>A0ABT0PKF9</accession>
<dbReference type="RefSeq" id="WP_249701542.1">
    <property type="nucleotide sequence ID" value="NZ_JAMFLX010000035.1"/>
</dbReference>
<dbReference type="Gene3D" id="2.30.30.90">
    <property type="match status" value="1"/>
</dbReference>